<dbReference type="EMBL" id="CACVBS010000035">
    <property type="protein sequence ID" value="CAA7262130.1"/>
    <property type="molecule type" value="Genomic_DNA"/>
</dbReference>
<dbReference type="InterPro" id="IPR053013">
    <property type="entry name" value="LAT"/>
</dbReference>
<dbReference type="AlphaFoldDB" id="A0A8S0VUG4"/>
<evidence type="ECO:0000259" key="1">
    <source>
        <dbReference type="Pfam" id="PF22998"/>
    </source>
</evidence>
<reference evidence="2 3" key="1">
    <citation type="submission" date="2020-01" db="EMBL/GenBank/DDBJ databases">
        <authorList>
            <person name="Gupta K D."/>
        </authorList>
    </citation>
    <scope>NUCLEOTIDE SEQUENCE [LARGE SCALE GENOMIC DNA]</scope>
</reference>
<comment type="caution">
    <text evidence="2">The sequence shown here is derived from an EMBL/GenBank/DDBJ whole genome shotgun (WGS) entry which is preliminary data.</text>
</comment>
<evidence type="ECO:0000313" key="2">
    <source>
        <dbReference type="EMBL" id="CAA7262130.1"/>
    </source>
</evidence>
<name>A0A8S0VUG4_CYCAE</name>
<accession>A0A8S0VUG4</accession>
<dbReference type="Proteomes" id="UP000467700">
    <property type="component" value="Unassembled WGS sequence"/>
</dbReference>
<gene>
    <name evidence="2" type="ORF">AAE3_LOCUS4448</name>
</gene>
<organism evidence="2 3">
    <name type="scientific">Cyclocybe aegerita</name>
    <name type="common">Black poplar mushroom</name>
    <name type="synonym">Agrocybe aegerita</name>
    <dbReference type="NCBI Taxonomy" id="1973307"/>
    <lineage>
        <taxon>Eukaryota</taxon>
        <taxon>Fungi</taxon>
        <taxon>Dikarya</taxon>
        <taxon>Basidiomycota</taxon>
        <taxon>Agaricomycotina</taxon>
        <taxon>Agaricomycetes</taxon>
        <taxon>Agaricomycetidae</taxon>
        <taxon>Agaricales</taxon>
        <taxon>Agaricineae</taxon>
        <taxon>Bolbitiaceae</taxon>
        <taxon>Cyclocybe</taxon>
    </lineage>
</organism>
<dbReference type="OrthoDB" id="2020070at2759"/>
<feature type="domain" description="LYC1 C-terminal" evidence="1">
    <location>
        <begin position="187"/>
        <end position="364"/>
    </location>
</feature>
<dbReference type="PANTHER" id="PTHR34815">
    <property type="entry name" value="LYSINE ACETYLTRANSFERASE"/>
    <property type="match status" value="1"/>
</dbReference>
<dbReference type="Pfam" id="PF22998">
    <property type="entry name" value="GNAT_LYC1-like"/>
    <property type="match status" value="1"/>
</dbReference>
<evidence type="ECO:0000313" key="3">
    <source>
        <dbReference type="Proteomes" id="UP000467700"/>
    </source>
</evidence>
<sequence>METTLVRATPQQTRASLLHRYDPDGPITLPQHIERADVLGRLGYAQNKQIYWALVPSDNLTTDGILSTVSTIARKVIVQSAGKSLAPSCYTAFSITHVYTPMELRKRGYATKMMALLHGQISSPSSKYHSHNEQDGLSLSNSYPTGILSFLYSGVGNFYSKCGAPGWHIQTSTEVYWDVVSVLSHPPDHGQVDYLTEEDFVKVAERDAFLLMEEFTNRARTNEPPAFAVLPTGEEFTWLVARSKFYGQILSPVPLPTRWGVQLDDDNFAIWFIDYTKHELQFLRIRCVGAEKLSAMVYAAAAVAKEQGCGKILAWNLDERLLDDLKSHGVDVKTQPRAKNLAAVAWYGPGDCPVWIANEKYGWC</sequence>
<protein>
    <recommendedName>
        <fullName evidence="1">LYC1 C-terminal domain-containing protein</fullName>
    </recommendedName>
</protein>
<dbReference type="InterPro" id="IPR055100">
    <property type="entry name" value="GNAT_LYC1-like"/>
</dbReference>
<dbReference type="PANTHER" id="PTHR34815:SF2">
    <property type="entry name" value="N-ACETYLTRANSFERASE DOMAIN-CONTAINING PROTEIN"/>
    <property type="match status" value="1"/>
</dbReference>
<proteinExistence type="predicted"/>
<keyword evidence="3" id="KW-1185">Reference proteome</keyword>